<dbReference type="Proteomes" id="UP001190700">
    <property type="component" value="Unassembled WGS sequence"/>
</dbReference>
<dbReference type="AlphaFoldDB" id="A0AAE0L4U8"/>
<name>A0AAE0L4U8_9CHLO</name>
<sequence length="432" mass="47943">MDVTEGVAYNPDQDTSGGTWMKLLAFNCCGGPRQSEVSVTAWSPFIALLKHADGTTILKVLIAIERLCNKLGVSLTESLANLIYDHDRAEDVGACKFFFHQKPDGEDEATRLQRVCLIADDITAFCLYMLSEPNFELTNEPIVLGPRHTPPPFTIRDFKPPPVNGFELCGNNNPEAQAEVDDDAEKSGTVIDVEGLRKEMQAAADATTDHQDHENDGVDLGSEEDLNISKLFDEKWCYKREVVGLRGRNLPPSYCLLLRKHTPEHHGGAMRITLRLGHVQKGAGLQRNHIMVLLQTDDAKGDVQWTQSEPVSNHFADAATLRYYYHHMSVWRLEQSSLQGERASDSWAVGTSEGYFPLIKQTLTKVTLPVACLALAGNSNSQERADQRGMMALHHSGYRNALIPKEGEVVRRSLGFHLATAAPDSNLQRLLL</sequence>
<protein>
    <submittedName>
        <fullName evidence="1">Uncharacterized protein</fullName>
    </submittedName>
</protein>
<organism evidence="1 2">
    <name type="scientific">Cymbomonas tetramitiformis</name>
    <dbReference type="NCBI Taxonomy" id="36881"/>
    <lineage>
        <taxon>Eukaryota</taxon>
        <taxon>Viridiplantae</taxon>
        <taxon>Chlorophyta</taxon>
        <taxon>Pyramimonadophyceae</taxon>
        <taxon>Pyramimonadales</taxon>
        <taxon>Pyramimonadaceae</taxon>
        <taxon>Cymbomonas</taxon>
    </lineage>
</organism>
<evidence type="ECO:0000313" key="1">
    <source>
        <dbReference type="EMBL" id="KAK3271864.1"/>
    </source>
</evidence>
<proteinExistence type="predicted"/>
<evidence type="ECO:0000313" key="2">
    <source>
        <dbReference type="Proteomes" id="UP001190700"/>
    </source>
</evidence>
<gene>
    <name evidence="1" type="ORF">CYMTET_19808</name>
</gene>
<dbReference type="EMBL" id="LGRX02009311">
    <property type="protein sequence ID" value="KAK3271864.1"/>
    <property type="molecule type" value="Genomic_DNA"/>
</dbReference>
<comment type="caution">
    <text evidence="1">The sequence shown here is derived from an EMBL/GenBank/DDBJ whole genome shotgun (WGS) entry which is preliminary data.</text>
</comment>
<keyword evidence="2" id="KW-1185">Reference proteome</keyword>
<reference evidence="1 2" key="1">
    <citation type="journal article" date="2015" name="Genome Biol. Evol.">
        <title>Comparative Genomics of a Bacterivorous Green Alga Reveals Evolutionary Causalities and Consequences of Phago-Mixotrophic Mode of Nutrition.</title>
        <authorList>
            <person name="Burns J.A."/>
            <person name="Paasch A."/>
            <person name="Narechania A."/>
            <person name="Kim E."/>
        </authorList>
    </citation>
    <scope>NUCLEOTIDE SEQUENCE [LARGE SCALE GENOMIC DNA]</scope>
    <source>
        <strain evidence="1 2">PLY_AMNH</strain>
    </source>
</reference>
<accession>A0AAE0L4U8</accession>